<protein>
    <submittedName>
        <fullName evidence="1">Uncharacterized protein</fullName>
    </submittedName>
</protein>
<dbReference type="EMBL" id="CAKJVE010000004">
    <property type="protein sequence ID" value="CAG9703990.1"/>
    <property type="molecule type" value="Genomic_DNA"/>
</dbReference>
<name>A0AA86JP34_9CLOT</name>
<dbReference type="AlphaFoldDB" id="A0AA86JP34"/>
<organism evidence="1 2">
    <name type="scientific">Clostridium neonatale</name>
    <dbReference type="NCBI Taxonomy" id="137838"/>
    <lineage>
        <taxon>Bacteria</taxon>
        <taxon>Bacillati</taxon>
        <taxon>Bacillota</taxon>
        <taxon>Clostridia</taxon>
        <taxon>Eubacteriales</taxon>
        <taxon>Clostridiaceae</taxon>
        <taxon>Clostridium</taxon>
    </lineage>
</organism>
<comment type="caution">
    <text evidence="1">The sequence shown here is derived from an EMBL/GenBank/DDBJ whole genome shotgun (WGS) entry which is preliminary data.</text>
</comment>
<gene>
    <name evidence="1" type="ORF">CNEO_40898</name>
</gene>
<evidence type="ECO:0000313" key="1">
    <source>
        <dbReference type="EMBL" id="CAG9703990.1"/>
    </source>
</evidence>
<proteinExistence type="predicted"/>
<dbReference type="Proteomes" id="UP000789738">
    <property type="component" value="Unassembled WGS sequence"/>
</dbReference>
<accession>A0AA86JP34</accession>
<sequence length="48" mass="5677">MRAGKYISCSHCGCKRVFKENETNDLRECMSHNSYKRVRGAIRQVRQE</sequence>
<evidence type="ECO:0000313" key="2">
    <source>
        <dbReference type="Proteomes" id="UP000789738"/>
    </source>
</evidence>
<reference evidence="1" key="1">
    <citation type="submission" date="2021-10" db="EMBL/GenBank/DDBJ databases">
        <authorList>
            <person name="Mesa V."/>
        </authorList>
    </citation>
    <scope>NUCLEOTIDE SEQUENCE</scope>
    <source>
        <strain evidence="1">CC3_PB</strain>
    </source>
</reference>